<comment type="similarity">
    <text evidence="1">Belongs to the complex I 24 kDa subunit family.</text>
</comment>
<proteinExistence type="inferred from homology"/>
<gene>
    <name evidence="7" type="ORF">J2Z34_001308</name>
</gene>
<dbReference type="CDD" id="cd03064">
    <property type="entry name" value="TRX_Fd_NuoE"/>
    <property type="match status" value="1"/>
</dbReference>
<comment type="caution">
    <text evidence="7">The sequence shown here is derived from an EMBL/GenBank/DDBJ whole genome shotgun (WGS) entry which is preliminary data.</text>
</comment>
<dbReference type="EMBL" id="JAGGKC010000008">
    <property type="protein sequence ID" value="MBP1918828.1"/>
    <property type="molecule type" value="Genomic_DNA"/>
</dbReference>
<reference evidence="7 8" key="1">
    <citation type="submission" date="2021-03" db="EMBL/GenBank/DDBJ databases">
        <title>Genomic Encyclopedia of Type Strains, Phase IV (KMG-IV): sequencing the most valuable type-strain genomes for metagenomic binning, comparative biology and taxonomic classification.</title>
        <authorList>
            <person name="Goeker M."/>
        </authorList>
    </citation>
    <scope>NUCLEOTIDE SEQUENCE [LARGE SCALE GENOMIC DNA]</scope>
    <source>
        <strain evidence="7 8">DSM 6139</strain>
    </source>
</reference>
<keyword evidence="8" id="KW-1185">Reference proteome</keyword>
<dbReference type="Proteomes" id="UP001519271">
    <property type="component" value="Unassembled WGS sequence"/>
</dbReference>
<evidence type="ECO:0000313" key="8">
    <source>
        <dbReference type="Proteomes" id="UP001519271"/>
    </source>
</evidence>
<evidence type="ECO:0000313" key="7">
    <source>
        <dbReference type="EMBL" id="MBP1918828.1"/>
    </source>
</evidence>
<dbReference type="Pfam" id="PF01257">
    <property type="entry name" value="2Fe-2S_thioredx"/>
    <property type="match status" value="1"/>
</dbReference>
<accession>A0ABS4G2Q9</accession>
<evidence type="ECO:0000256" key="1">
    <source>
        <dbReference type="ARBA" id="ARBA00010643"/>
    </source>
</evidence>
<organism evidence="7 8">
    <name type="scientific">Youngiibacter multivorans</name>
    <dbReference type="NCBI Taxonomy" id="937251"/>
    <lineage>
        <taxon>Bacteria</taxon>
        <taxon>Bacillati</taxon>
        <taxon>Bacillota</taxon>
        <taxon>Clostridia</taxon>
        <taxon>Eubacteriales</taxon>
        <taxon>Clostridiaceae</taxon>
        <taxon>Youngiibacter</taxon>
    </lineage>
</organism>
<comment type="cofactor">
    <cofactor evidence="6">
        <name>[2Fe-2S] cluster</name>
        <dbReference type="ChEBI" id="CHEBI:190135"/>
    </cofactor>
</comment>
<evidence type="ECO:0000256" key="6">
    <source>
        <dbReference type="ARBA" id="ARBA00034078"/>
    </source>
</evidence>
<name>A0ABS4G2Q9_9CLOT</name>
<evidence type="ECO:0000256" key="4">
    <source>
        <dbReference type="ARBA" id="ARBA00023004"/>
    </source>
</evidence>
<sequence>MCSLKDNPKTRELDDFIEEIDAKESDLILVLHRAQNLFGYLPEEVISHISEKINVPKAKIFGVLSFYSYFTTTPRGKNVVNVCMGTACFVRGSEAILRELESQLRIKNGETSIDGLFTLDSLRCVGACGLAPVVMVNDKVYGRVTTEDVARIISECEV</sequence>
<dbReference type="PANTHER" id="PTHR43342:SF2">
    <property type="entry name" value="POTENTIAL NAD-REDUCING HYDROGENASE SUBUNIT"/>
    <property type="match status" value="1"/>
</dbReference>
<evidence type="ECO:0000256" key="3">
    <source>
        <dbReference type="ARBA" id="ARBA00022723"/>
    </source>
</evidence>
<dbReference type="Gene3D" id="1.10.10.1590">
    <property type="entry name" value="NADH-quinone oxidoreductase subunit E"/>
    <property type="match status" value="1"/>
</dbReference>
<dbReference type="Gene3D" id="3.40.30.10">
    <property type="entry name" value="Glutaredoxin"/>
    <property type="match status" value="1"/>
</dbReference>
<keyword evidence="4" id="KW-0408">Iron</keyword>
<evidence type="ECO:0000256" key="5">
    <source>
        <dbReference type="ARBA" id="ARBA00023014"/>
    </source>
</evidence>
<keyword evidence="3" id="KW-0479">Metal-binding</keyword>
<dbReference type="InterPro" id="IPR041921">
    <property type="entry name" value="NuoE_N"/>
</dbReference>
<dbReference type="InterPro" id="IPR002023">
    <property type="entry name" value="NuoE-like"/>
</dbReference>
<dbReference type="PIRSF" id="PIRSF000216">
    <property type="entry name" value="NADH_DH_24kDa"/>
    <property type="match status" value="1"/>
</dbReference>
<dbReference type="InterPro" id="IPR042128">
    <property type="entry name" value="NuoE_dom"/>
</dbReference>
<keyword evidence="2" id="KW-0001">2Fe-2S</keyword>
<dbReference type="PANTHER" id="PTHR43342">
    <property type="entry name" value="NADH-QUINONE OXIDOREDUCTASE, E SUBUNIT"/>
    <property type="match status" value="1"/>
</dbReference>
<evidence type="ECO:0000256" key="2">
    <source>
        <dbReference type="ARBA" id="ARBA00022714"/>
    </source>
</evidence>
<dbReference type="InterPro" id="IPR036249">
    <property type="entry name" value="Thioredoxin-like_sf"/>
</dbReference>
<keyword evidence="5" id="KW-0411">Iron-sulfur</keyword>
<dbReference type="RefSeq" id="WP_209459050.1">
    <property type="nucleotide sequence ID" value="NZ_JAGGKC010000008.1"/>
</dbReference>
<protein>
    <submittedName>
        <fullName evidence="7">NADH-quinone oxidoreductase subunit E</fullName>
    </submittedName>
</protein>
<dbReference type="InterPro" id="IPR028431">
    <property type="entry name" value="NADP_DH_HndA-like"/>
</dbReference>
<dbReference type="SUPFAM" id="SSF52833">
    <property type="entry name" value="Thioredoxin-like"/>
    <property type="match status" value="1"/>
</dbReference>